<organism evidence="2 3">
    <name type="scientific">Enterobacter genomosp. S</name>
    <dbReference type="NCBI Taxonomy" id="2364151"/>
    <lineage>
        <taxon>Bacteria</taxon>
        <taxon>Pseudomonadati</taxon>
        <taxon>Pseudomonadota</taxon>
        <taxon>Gammaproteobacteria</taxon>
        <taxon>Enterobacterales</taxon>
        <taxon>Enterobacteriaceae</taxon>
        <taxon>Enterobacter</taxon>
        <taxon>Enterobacter cloacae complex</taxon>
        <taxon>Enterobacter cloacae complex clade S</taxon>
    </lineage>
</organism>
<dbReference type="Gene3D" id="2.60.40.1620">
    <property type="entry name" value="Lipoprotein YajI-like"/>
    <property type="match status" value="1"/>
</dbReference>
<evidence type="ECO:0000313" key="2">
    <source>
        <dbReference type="EMBL" id="KZR30530.1"/>
    </source>
</evidence>
<dbReference type="Pfam" id="PF11622">
    <property type="entry name" value="DUF3251"/>
    <property type="match status" value="1"/>
</dbReference>
<gene>
    <name evidence="2" type="ORF">A3466_08540</name>
</gene>
<dbReference type="EMBL" id="LVVA01000021">
    <property type="protein sequence ID" value="KZR30530.1"/>
    <property type="molecule type" value="Genomic_DNA"/>
</dbReference>
<dbReference type="InterPro" id="IPR037125">
    <property type="entry name" value="YajI-like_sf"/>
</dbReference>
<dbReference type="NCBIfam" id="NF008575">
    <property type="entry name" value="PRK11530.1"/>
    <property type="match status" value="1"/>
</dbReference>
<evidence type="ECO:0000313" key="3">
    <source>
        <dbReference type="Proteomes" id="UP000076880"/>
    </source>
</evidence>
<proteinExistence type="predicted"/>
<keyword evidence="3" id="KW-1185">Reference proteome</keyword>
<dbReference type="Proteomes" id="UP000076880">
    <property type="component" value="Unassembled WGS sequence"/>
</dbReference>
<dbReference type="InterPro" id="IPR021658">
    <property type="entry name" value="DUF3251"/>
</dbReference>
<feature type="domain" description="DUF3251" evidence="1">
    <location>
        <begin position="41"/>
        <end position="199"/>
    </location>
</feature>
<protein>
    <recommendedName>
        <fullName evidence="1">DUF3251 domain-containing protein</fullName>
    </recommendedName>
</protein>
<name>A0ABR5YJP6_9ENTR</name>
<evidence type="ECO:0000259" key="1">
    <source>
        <dbReference type="Pfam" id="PF11622"/>
    </source>
</evidence>
<accession>A0ABR5YJP6</accession>
<sequence>MPGGTILSTIAALCDFKELNAMTRRYLKIVLVGSLFTLSACAQQSEVREMKQSVNTLNVAMNKLNQETVKITQQNALNAKSSNGVYLLPEANTPARLNSQIGMLKMSLVNVAANADGTRATLRIQGESNDPLPAFTGTVEWGEIQGTTENYQEVNVKNQLFTAPASTLAPSDVDIPVQLSGLTPEQLGFIRIHDIQPAAQ</sequence>
<comment type="caution">
    <text evidence="2">The sequence shown here is derived from an EMBL/GenBank/DDBJ whole genome shotgun (WGS) entry which is preliminary data.</text>
</comment>
<reference evidence="3" key="1">
    <citation type="submission" date="2016-03" db="EMBL/GenBank/DDBJ databases">
        <title>WGS of SAMN04393274.</title>
        <authorList>
            <person name="Adams M."/>
            <person name="Sutton G."/>
            <person name="Nelson K."/>
            <person name="Thaden J."/>
            <person name="Fowler V."/>
            <person name="Mccorrison J."/>
            <person name="Sanka R."/>
            <person name="Brinkac L."/>
            <person name="Nierman W."/>
        </authorList>
    </citation>
    <scope>NUCLEOTIDE SEQUENCE [LARGE SCALE GENOMIC DNA]</scope>
    <source>
        <strain evidence="3">GN06232</strain>
    </source>
</reference>